<dbReference type="Pfam" id="PF11138">
    <property type="entry name" value="DUF2911"/>
    <property type="match status" value="1"/>
</dbReference>
<reference evidence="1 2" key="1">
    <citation type="submission" date="2018-06" db="EMBL/GenBank/DDBJ databases">
        <title>Chryseolinea flavus sp. nov., a member of the phylum Bacteroidetes isolated from soil.</title>
        <authorList>
            <person name="Li Y."/>
            <person name="Wang J."/>
        </authorList>
    </citation>
    <scope>NUCLEOTIDE SEQUENCE [LARGE SCALE GENOMIC DNA]</scope>
    <source>
        <strain evidence="1 2">SDU1-6</strain>
    </source>
</reference>
<proteinExistence type="predicted"/>
<sequence>MMITAFASIRANAQEVSAIRPSPLAIASMKYKDAYVKIVYSQPRKKGRSVFGGLVPYGKVWRTGANEATEITITKDITVNSILLRAGNYSLFTIPNKEKWTVIINSELGLWGAYNYNQKLDVIRFDVPVQKTTNTSEAFSIICEAKNNVADILISWDDVQLSIPVKFLN</sequence>
<name>A0A364XYI0_9BACT</name>
<organism evidence="1 2">
    <name type="scientific">Pseudochryseolinea flava</name>
    <dbReference type="NCBI Taxonomy" id="2059302"/>
    <lineage>
        <taxon>Bacteria</taxon>
        <taxon>Pseudomonadati</taxon>
        <taxon>Bacteroidota</taxon>
        <taxon>Cytophagia</taxon>
        <taxon>Cytophagales</taxon>
        <taxon>Fulvivirgaceae</taxon>
        <taxon>Pseudochryseolinea</taxon>
    </lineage>
</organism>
<dbReference type="AlphaFoldDB" id="A0A364XYI0"/>
<evidence type="ECO:0000313" key="2">
    <source>
        <dbReference type="Proteomes" id="UP000251889"/>
    </source>
</evidence>
<gene>
    <name evidence="1" type="ORF">DQQ10_18335</name>
</gene>
<evidence type="ECO:0000313" key="1">
    <source>
        <dbReference type="EMBL" id="RAV99559.1"/>
    </source>
</evidence>
<accession>A0A364XYI0</accession>
<dbReference type="InterPro" id="IPR021314">
    <property type="entry name" value="DUF2911"/>
</dbReference>
<dbReference type="EMBL" id="QMFY01000010">
    <property type="protein sequence ID" value="RAV99559.1"/>
    <property type="molecule type" value="Genomic_DNA"/>
</dbReference>
<keyword evidence="2" id="KW-1185">Reference proteome</keyword>
<dbReference type="Proteomes" id="UP000251889">
    <property type="component" value="Unassembled WGS sequence"/>
</dbReference>
<protein>
    <submittedName>
        <fullName evidence="1">DUF2911 domain-containing protein</fullName>
    </submittedName>
</protein>
<comment type="caution">
    <text evidence="1">The sequence shown here is derived from an EMBL/GenBank/DDBJ whole genome shotgun (WGS) entry which is preliminary data.</text>
</comment>
<dbReference type="OrthoDB" id="195456at2"/>